<dbReference type="InterPro" id="IPR009725">
    <property type="entry name" value="3_dmu_93_MTrfase"/>
</dbReference>
<keyword evidence="2" id="KW-0489">Methyltransferase</keyword>
<evidence type="ECO:0000259" key="1">
    <source>
        <dbReference type="Pfam" id="PF06983"/>
    </source>
</evidence>
<accession>A0A1H4AYX5</accession>
<dbReference type="AlphaFoldDB" id="A0A1H4AYX5"/>
<dbReference type="CDD" id="cd06588">
    <property type="entry name" value="PhnB_like"/>
    <property type="match status" value="1"/>
</dbReference>
<dbReference type="GeneID" id="34231645"/>
<gene>
    <name evidence="2" type="ORF">SAMN05421875_11215</name>
</gene>
<proteinExistence type="predicted"/>
<evidence type="ECO:0000313" key="2">
    <source>
        <dbReference type="EMBL" id="SEA40988.1"/>
    </source>
</evidence>
<keyword evidence="3" id="KW-1185">Reference proteome</keyword>
<sequence>MDSNRRMTPPKNTICLWYDNDAEAAARFYASTFADSAVGAIHRAPGDYPAGKAGDVLVVEFTVLGLPCMGLNGGPGVQHSEAFSFQVSTADQAETDRYWNAIVGHGGQEVECGWCRDKWGISWQITPVVLAQAWTHPDRAAAKRAFDAMMTMKKIDVAAIEAAVAGR</sequence>
<dbReference type="STRING" id="592050.SAMN05421875_11215"/>
<protein>
    <submittedName>
        <fullName evidence="2">2-polyprenyl-6-hydroxyphenyl methylase / 3-demethylubiquinone-9 3-methyltransferase</fullName>
    </submittedName>
</protein>
<dbReference type="RefSeq" id="WP_244273668.1">
    <property type="nucleotide sequence ID" value="NZ_CAXIQL010000074.1"/>
</dbReference>
<dbReference type="SUPFAM" id="SSF54593">
    <property type="entry name" value="Glyoxalase/Bleomycin resistance protein/Dihydroxybiphenyl dioxygenase"/>
    <property type="match status" value="1"/>
</dbReference>
<reference evidence="3" key="1">
    <citation type="submission" date="2016-10" db="EMBL/GenBank/DDBJ databases">
        <authorList>
            <person name="Varghese N."/>
            <person name="Submissions S."/>
        </authorList>
    </citation>
    <scope>NUCLEOTIDE SEQUENCE [LARGE SCALE GENOMIC DNA]</scope>
    <source>
        <strain evidence="3">DSM 25157</strain>
    </source>
</reference>
<feature type="domain" description="PhnB-like" evidence="1">
    <location>
        <begin position="11"/>
        <end position="126"/>
    </location>
</feature>
<dbReference type="Pfam" id="PF06983">
    <property type="entry name" value="3-dmu-9_3-mt"/>
    <property type="match status" value="1"/>
</dbReference>
<dbReference type="PIRSF" id="PIRSF021700">
    <property type="entry name" value="3_dmu_93_MTrfase"/>
    <property type="match status" value="1"/>
</dbReference>
<dbReference type="Gene3D" id="3.10.180.10">
    <property type="entry name" value="2,3-Dihydroxybiphenyl 1,2-Dioxygenase, domain 1"/>
    <property type="match status" value="1"/>
</dbReference>
<dbReference type="Proteomes" id="UP000199002">
    <property type="component" value="Unassembled WGS sequence"/>
</dbReference>
<keyword evidence="2" id="KW-0830">Ubiquinone</keyword>
<evidence type="ECO:0000313" key="3">
    <source>
        <dbReference type="Proteomes" id="UP000199002"/>
    </source>
</evidence>
<dbReference type="InterPro" id="IPR029068">
    <property type="entry name" value="Glyas_Bleomycin-R_OHBP_Dase"/>
</dbReference>
<dbReference type="InterPro" id="IPR028973">
    <property type="entry name" value="PhnB-like"/>
</dbReference>
<dbReference type="GO" id="GO:0032259">
    <property type="term" value="P:methylation"/>
    <property type="evidence" value="ECO:0007669"/>
    <property type="project" value="UniProtKB-KW"/>
</dbReference>
<organism evidence="2 3">
    <name type="scientific">Acidovorax soli</name>
    <dbReference type="NCBI Taxonomy" id="592050"/>
    <lineage>
        <taxon>Bacteria</taxon>
        <taxon>Pseudomonadati</taxon>
        <taxon>Pseudomonadota</taxon>
        <taxon>Betaproteobacteria</taxon>
        <taxon>Burkholderiales</taxon>
        <taxon>Comamonadaceae</taxon>
        <taxon>Acidovorax</taxon>
    </lineage>
</organism>
<name>A0A1H4AYX5_9BURK</name>
<dbReference type="PANTHER" id="PTHR33990:SF2">
    <property type="entry name" value="PHNB-LIKE DOMAIN-CONTAINING PROTEIN"/>
    <property type="match status" value="1"/>
</dbReference>
<dbReference type="PANTHER" id="PTHR33990">
    <property type="entry name" value="PROTEIN YJDN-RELATED"/>
    <property type="match status" value="1"/>
</dbReference>
<dbReference type="EMBL" id="FNQJ01000012">
    <property type="protein sequence ID" value="SEA40988.1"/>
    <property type="molecule type" value="Genomic_DNA"/>
</dbReference>
<keyword evidence="2" id="KW-0808">Transferase</keyword>
<dbReference type="GO" id="GO:0008168">
    <property type="term" value="F:methyltransferase activity"/>
    <property type="evidence" value="ECO:0007669"/>
    <property type="project" value="UniProtKB-KW"/>
</dbReference>